<dbReference type="GO" id="GO:0030030">
    <property type="term" value="P:cell projection organization"/>
    <property type="evidence" value="ECO:0007669"/>
    <property type="project" value="UniProtKB-KW"/>
</dbReference>
<evidence type="ECO:0000256" key="11">
    <source>
        <dbReference type="SAM" id="MobiDB-lite"/>
    </source>
</evidence>
<dbReference type="FunFam" id="1.10.10.10:FF:000017">
    <property type="entry name" value="transcription factor RFX3 isoform X1"/>
    <property type="match status" value="1"/>
</dbReference>
<keyword evidence="6 13" id="KW-0238">DNA-binding</keyword>
<comment type="subcellular location">
    <subcellularLocation>
        <location evidence="2">Cytoplasm</location>
    </subcellularLocation>
    <subcellularLocation>
        <location evidence="1">Nucleus</location>
    </subcellularLocation>
</comment>
<keyword evidence="14" id="KW-1185">Reference proteome</keyword>
<evidence type="ECO:0000256" key="10">
    <source>
        <dbReference type="ARBA" id="ARBA00042136"/>
    </source>
</evidence>
<evidence type="ECO:0000256" key="9">
    <source>
        <dbReference type="ARBA" id="ARBA00039910"/>
    </source>
</evidence>
<dbReference type="Pfam" id="PF04589">
    <property type="entry name" value="RFX1_trans_act"/>
    <property type="match status" value="1"/>
</dbReference>
<keyword evidence="8" id="KW-0539">Nucleus</keyword>
<evidence type="ECO:0000259" key="12">
    <source>
        <dbReference type="PROSITE" id="PS51526"/>
    </source>
</evidence>
<evidence type="ECO:0000256" key="1">
    <source>
        <dbReference type="ARBA" id="ARBA00004123"/>
    </source>
</evidence>
<reference evidence="13" key="2">
    <citation type="submission" date="2021-03" db="EMBL/GenBank/DDBJ databases">
        <authorList>
            <person name="Guerrero-Cozar I."/>
            <person name="Gomez-Garrido J."/>
            <person name="Berbel C."/>
            <person name="Martinez-Blanch J.F."/>
            <person name="Alioto T."/>
            <person name="Claros M.G."/>
            <person name="Gagnaire P.A."/>
            <person name="Manchado M."/>
        </authorList>
    </citation>
    <scope>NUCLEOTIDE SEQUENCE</scope>
    <source>
        <strain evidence="13">Sse05_10M</strain>
        <tissue evidence="13">Blood</tissue>
    </source>
</reference>
<reference evidence="13 14" key="1">
    <citation type="journal article" date="2021" name="Sci. Rep.">
        <title>Chromosome anchoring in Senegalese sole (Solea senegalensis) reveals sex-associated markers and genome rearrangements in flatfish.</title>
        <authorList>
            <person name="Guerrero-Cozar I."/>
            <person name="Gomez-Garrido J."/>
            <person name="Berbel C."/>
            <person name="Martinez-Blanch J.F."/>
            <person name="Alioto T."/>
            <person name="Claros M.G."/>
            <person name="Gagnaire P.A."/>
            <person name="Manchado M."/>
        </authorList>
    </citation>
    <scope>NUCLEOTIDE SEQUENCE [LARGE SCALE GENOMIC DNA]</scope>
    <source>
        <strain evidence="13">Sse05_10M</strain>
    </source>
</reference>
<accession>A0AAV6SB31</accession>
<dbReference type="EMBL" id="JAGKHQ010000006">
    <property type="protein sequence ID" value="KAG7515006.1"/>
    <property type="molecule type" value="Genomic_DNA"/>
</dbReference>
<evidence type="ECO:0000256" key="6">
    <source>
        <dbReference type="ARBA" id="ARBA00023125"/>
    </source>
</evidence>
<evidence type="ECO:0000256" key="4">
    <source>
        <dbReference type="ARBA" id="ARBA00022794"/>
    </source>
</evidence>
<sequence length="670" mass="74876">MQNSEGGSDTTASVATLRTSSSAQAPVVQPVPASQQVQQVQHVYPPQVQYVGESGDAVYTNGTIRTAYSYNPEAQLYGQSSGGTYFDSQAGGTHVTTVVSSASGGVPPHGMVGIAMDVGSSHIISSGSTYLIHGGSMEGSRNHISHSSRSSSAMLQWLLDNYETAEGVSLPRCSLYNHYLRHCQEQKLDPVNAASFGKLIRSVFMGLRTRRLGTRGNSKYHYYGIRVKPDSPLNRLQEDTQYMAMRQQPVHQKQRFKPLQKVDGMSDSLCGSSQNCNSTPEQSVAAQSQHHQQYIDTSHNLPPFPSPDLGTQPLPERINVNDIKKLQTLYRDHCEATLDVVMNLQFHFIEKLWQTFWYSTVPSSDGNTSLNNSDDDMEGVIPREKLVALCKYEPIRLWMRSCDHILYQALVEILIPDVLRPVPSTLTQAIRNFAKSLEGWLTNAMTSFPQEIIRTKVAVVSAFAQTLRRYTSLNHLAQAARAVLQNTSQINQMLSDLNRVDFANVQEQASWVCQCDESVVQRLEQDFKVTLQQQSSLDQWATWLDNVVSQVLKPHQGSPSFPKAARQFLLKWSFYSSMVIRDLTLRSAASFGSFHLIRLLYDEYMFYLVEHRVAQATGETPIAVMGEFSDLSSMMPSLLEKGKSLLIVTELVLKCHSLVCRPKLHKNVIV</sequence>
<evidence type="ECO:0000256" key="7">
    <source>
        <dbReference type="ARBA" id="ARBA00023163"/>
    </source>
</evidence>
<dbReference type="GO" id="GO:0005634">
    <property type="term" value="C:nucleus"/>
    <property type="evidence" value="ECO:0007669"/>
    <property type="project" value="UniProtKB-SubCell"/>
</dbReference>
<gene>
    <name evidence="13" type="ORF">JOB18_047440</name>
</gene>
<dbReference type="AlphaFoldDB" id="A0AAV6SB31"/>
<protein>
    <recommendedName>
        <fullName evidence="9">DNA-binding protein RFX2</fullName>
    </recommendedName>
    <alternativeName>
        <fullName evidence="10">Regulatory factor X 2</fullName>
    </alternativeName>
</protein>
<dbReference type="GO" id="GO:0000978">
    <property type="term" value="F:RNA polymerase II cis-regulatory region sequence-specific DNA binding"/>
    <property type="evidence" value="ECO:0007669"/>
    <property type="project" value="TreeGrafter"/>
</dbReference>
<dbReference type="InterPro" id="IPR003150">
    <property type="entry name" value="DNA-bd_RFX"/>
</dbReference>
<evidence type="ECO:0000313" key="14">
    <source>
        <dbReference type="Proteomes" id="UP000693946"/>
    </source>
</evidence>
<name>A0AAV6SB31_SOLSE</name>
<dbReference type="Pfam" id="PF25340">
    <property type="entry name" value="BCD_RFX"/>
    <property type="match status" value="1"/>
</dbReference>
<dbReference type="PANTHER" id="PTHR12619:SF17">
    <property type="entry name" value="DNA-BINDING PROTEIN RFX2"/>
    <property type="match status" value="1"/>
</dbReference>
<dbReference type="GO" id="GO:0000981">
    <property type="term" value="F:DNA-binding transcription factor activity, RNA polymerase II-specific"/>
    <property type="evidence" value="ECO:0007669"/>
    <property type="project" value="TreeGrafter"/>
</dbReference>
<dbReference type="PROSITE" id="PS51526">
    <property type="entry name" value="RFX_DBD"/>
    <property type="match status" value="1"/>
</dbReference>
<keyword evidence="7" id="KW-0804">Transcription</keyword>
<dbReference type="Pfam" id="PF02257">
    <property type="entry name" value="RFX_DNA_binding"/>
    <property type="match status" value="1"/>
</dbReference>
<keyword evidence="3" id="KW-0963">Cytoplasm</keyword>
<dbReference type="InterPro" id="IPR007668">
    <property type="entry name" value="RFX1_trans_act"/>
</dbReference>
<dbReference type="InterPro" id="IPR057321">
    <property type="entry name" value="RFX1-4/6/8-like_BCD"/>
</dbReference>
<feature type="domain" description="RFX-type winged-helix" evidence="12">
    <location>
        <begin position="154"/>
        <end position="229"/>
    </location>
</feature>
<dbReference type="GO" id="GO:0005737">
    <property type="term" value="C:cytoplasm"/>
    <property type="evidence" value="ECO:0007669"/>
    <property type="project" value="UniProtKB-SubCell"/>
</dbReference>
<evidence type="ECO:0000256" key="5">
    <source>
        <dbReference type="ARBA" id="ARBA00023015"/>
    </source>
</evidence>
<dbReference type="InterPro" id="IPR039779">
    <property type="entry name" value="RFX-like"/>
</dbReference>
<evidence type="ECO:0000313" key="13">
    <source>
        <dbReference type="EMBL" id="KAG7515006.1"/>
    </source>
</evidence>
<feature type="region of interest" description="Disordered" evidence="11">
    <location>
        <begin position="271"/>
        <end position="290"/>
    </location>
</feature>
<comment type="caution">
    <text evidence="13">The sequence shown here is derived from an EMBL/GenBank/DDBJ whole genome shotgun (WGS) entry which is preliminary data.</text>
</comment>
<evidence type="ECO:0000256" key="3">
    <source>
        <dbReference type="ARBA" id="ARBA00022490"/>
    </source>
</evidence>
<organism evidence="13 14">
    <name type="scientific">Solea senegalensis</name>
    <name type="common">Senegalese sole</name>
    <dbReference type="NCBI Taxonomy" id="28829"/>
    <lineage>
        <taxon>Eukaryota</taxon>
        <taxon>Metazoa</taxon>
        <taxon>Chordata</taxon>
        <taxon>Craniata</taxon>
        <taxon>Vertebrata</taxon>
        <taxon>Euteleostomi</taxon>
        <taxon>Actinopterygii</taxon>
        <taxon>Neopterygii</taxon>
        <taxon>Teleostei</taxon>
        <taxon>Neoteleostei</taxon>
        <taxon>Acanthomorphata</taxon>
        <taxon>Carangaria</taxon>
        <taxon>Pleuronectiformes</taxon>
        <taxon>Pleuronectoidei</taxon>
        <taxon>Soleidae</taxon>
        <taxon>Solea</taxon>
    </lineage>
</organism>
<dbReference type="PANTHER" id="PTHR12619">
    <property type="entry name" value="RFX TRANSCRIPTION FACTOR FAMILY"/>
    <property type="match status" value="1"/>
</dbReference>
<evidence type="ECO:0000256" key="8">
    <source>
        <dbReference type="ARBA" id="ARBA00023242"/>
    </source>
</evidence>
<dbReference type="Proteomes" id="UP000693946">
    <property type="component" value="Linkage Group LG14"/>
</dbReference>
<dbReference type="EMBL" id="JAGKHQ010000006">
    <property type="protein sequence ID" value="KAG7515007.1"/>
    <property type="molecule type" value="Genomic_DNA"/>
</dbReference>
<evidence type="ECO:0000256" key="2">
    <source>
        <dbReference type="ARBA" id="ARBA00004496"/>
    </source>
</evidence>
<proteinExistence type="predicted"/>
<feature type="compositionally biased region" description="Polar residues" evidence="11">
    <location>
        <begin position="271"/>
        <end position="281"/>
    </location>
</feature>
<keyword evidence="5" id="KW-0805">Transcription regulation</keyword>
<keyword evidence="4" id="KW-0970">Cilium biogenesis/degradation</keyword>